<protein>
    <submittedName>
        <fullName evidence="2">tRNA pseudouridine32 synthase/23S rRNA pseudouridine746 synthase</fullName>
    </submittedName>
</protein>
<accession>A0A4Q7LHA2</accession>
<dbReference type="PANTHER" id="PTHR21600">
    <property type="entry name" value="MITOCHONDRIAL RNA PSEUDOURIDINE SYNTHASE"/>
    <property type="match status" value="1"/>
</dbReference>
<dbReference type="GO" id="GO:0009982">
    <property type="term" value="F:pseudouridine synthase activity"/>
    <property type="evidence" value="ECO:0007669"/>
    <property type="project" value="InterPro"/>
</dbReference>
<dbReference type="GO" id="GO:0140098">
    <property type="term" value="F:catalytic activity, acting on RNA"/>
    <property type="evidence" value="ECO:0007669"/>
    <property type="project" value="UniProtKB-ARBA"/>
</dbReference>
<organism evidence="2 3">
    <name type="scientific">Sphaerotilus mobilis</name>
    <dbReference type="NCBI Taxonomy" id="47994"/>
    <lineage>
        <taxon>Bacteria</taxon>
        <taxon>Pseudomonadati</taxon>
        <taxon>Pseudomonadota</taxon>
        <taxon>Betaproteobacteria</taxon>
        <taxon>Burkholderiales</taxon>
        <taxon>Sphaerotilaceae</taxon>
        <taxon>Sphaerotilus</taxon>
    </lineage>
</organism>
<keyword evidence="3" id="KW-1185">Reference proteome</keyword>
<dbReference type="SUPFAM" id="SSF55120">
    <property type="entry name" value="Pseudouridine synthase"/>
    <property type="match status" value="1"/>
</dbReference>
<dbReference type="Proteomes" id="UP000293433">
    <property type="component" value="Unassembled WGS sequence"/>
</dbReference>
<dbReference type="Pfam" id="PF00849">
    <property type="entry name" value="PseudoU_synth_2"/>
    <property type="match status" value="1"/>
</dbReference>
<evidence type="ECO:0000313" key="3">
    <source>
        <dbReference type="Proteomes" id="UP000293433"/>
    </source>
</evidence>
<reference evidence="2 3" key="1">
    <citation type="submission" date="2019-02" db="EMBL/GenBank/DDBJ databases">
        <title>Genomic Encyclopedia of Type Strains, Phase IV (KMG-IV): sequencing the most valuable type-strain genomes for metagenomic binning, comparative biology and taxonomic classification.</title>
        <authorList>
            <person name="Goeker M."/>
        </authorList>
    </citation>
    <scope>NUCLEOTIDE SEQUENCE [LARGE SCALE GENOMIC DNA]</scope>
    <source>
        <strain evidence="2 3">DSM 10617</strain>
    </source>
</reference>
<feature type="domain" description="Pseudouridine synthase RsuA/RluA-like" evidence="1">
    <location>
        <begin position="101"/>
        <end position="262"/>
    </location>
</feature>
<dbReference type="OrthoDB" id="9785808at2"/>
<evidence type="ECO:0000259" key="1">
    <source>
        <dbReference type="Pfam" id="PF00849"/>
    </source>
</evidence>
<dbReference type="RefSeq" id="WP_130482862.1">
    <property type="nucleotide sequence ID" value="NZ_SGWV01000010.1"/>
</dbReference>
<proteinExistence type="predicted"/>
<gene>
    <name evidence="2" type="ORF">EV685_3051</name>
</gene>
<sequence>MSRPRPAWTPPDRDGIGASRVALAPGPWATLIDFLPRRLPALDVAGWLARIARGEVLAADGRAVSPHEPCAAHRILWYWRTLDAPEPVVPFEADLLHVDEHLVVADKPHFLPMTPKGRHLHETLLTRLKRQLGIATLAPMHRLDRETAGVVVFTVRPDERDAYQRLLRERAVHKVYEAIAPWRADLALPRLHESRLEEREGDAFMQMHEVPGEPNAQTRIELIGRLPSTAMADAHGHPEGHAHYRLHPLTGRKHQLRAHLSALGMPIVGDRIYPVLQPMETTPDFTRPLQLLAREVAFDDPVTGTHRRFLSRRGLGG</sequence>
<dbReference type="PANTHER" id="PTHR21600:SF84">
    <property type="entry name" value="PSEUDOURIDINE SYNTHASE RSUA_RLUA-LIKE DOMAIN-CONTAINING PROTEIN"/>
    <property type="match status" value="1"/>
</dbReference>
<comment type="caution">
    <text evidence="2">The sequence shown here is derived from an EMBL/GenBank/DDBJ whole genome shotgun (WGS) entry which is preliminary data.</text>
</comment>
<dbReference type="InterPro" id="IPR050188">
    <property type="entry name" value="RluA_PseudoU_synthase"/>
</dbReference>
<dbReference type="InterPro" id="IPR006145">
    <property type="entry name" value="PsdUridine_synth_RsuA/RluA"/>
</dbReference>
<dbReference type="AlphaFoldDB" id="A0A4Q7LHA2"/>
<dbReference type="InterPro" id="IPR020103">
    <property type="entry name" value="PsdUridine_synth_cat_dom_sf"/>
</dbReference>
<name>A0A4Q7LHA2_9BURK</name>
<dbReference type="GO" id="GO:0000455">
    <property type="term" value="P:enzyme-directed rRNA pseudouridine synthesis"/>
    <property type="evidence" value="ECO:0007669"/>
    <property type="project" value="TreeGrafter"/>
</dbReference>
<dbReference type="GO" id="GO:0003723">
    <property type="term" value="F:RNA binding"/>
    <property type="evidence" value="ECO:0007669"/>
    <property type="project" value="InterPro"/>
</dbReference>
<dbReference type="EMBL" id="SGWV01000010">
    <property type="protein sequence ID" value="RZS53423.1"/>
    <property type="molecule type" value="Genomic_DNA"/>
</dbReference>
<dbReference type="Gene3D" id="3.30.2350.10">
    <property type="entry name" value="Pseudouridine synthase"/>
    <property type="match status" value="1"/>
</dbReference>
<evidence type="ECO:0000313" key="2">
    <source>
        <dbReference type="EMBL" id="RZS53423.1"/>
    </source>
</evidence>